<feature type="transmembrane region" description="Helical" evidence="17">
    <location>
        <begin position="7"/>
        <end position="34"/>
    </location>
</feature>
<evidence type="ECO:0000256" key="14">
    <source>
        <dbReference type="ARBA" id="ARBA00023128"/>
    </source>
</evidence>
<evidence type="ECO:0000256" key="16">
    <source>
        <dbReference type="ARBA" id="ARBA00049551"/>
    </source>
</evidence>
<keyword evidence="8 17" id="KW-0812">Transmembrane</keyword>
<feature type="transmembrane region" description="Helical" evidence="17">
    <location>
        <begin position="243"/>
        <end position="262"/>
    </location>
</feature>
<evidence type="ECO:0000256" key="13">
    <source>
        <dbReference type="ARBA" id="ARBA00023075"/>
    </source>
</evidence>
<keyword evidence="6 17" id="KW-0813">Transport</keyword>
<dbReference type="Pfam" id="PF01059">
    <property type="entry name" value="Oxidored_q5_N"/>
    <property type="match status" value="1"/>
</dbReference>
<evidence type="ECO:0000256" key="3">
    <source>
        <dbReference type="ARBA" id="ARBA00009025"/>
    </source>
</evidence>
<evidence type="ECO:0000256" key="12">
    <source>
        <dbReference type="ARBA" id="ARBA00023027"/>
    </source>
</evidence>
<feature type="transmembrane region" description="Helical" evidence="17">
    <location>
        <begin position="83"/>
        <end position="102"/>
    </location>
</feature>
<geneLocation type="mitochondrion" evidence="20"/>
<feature type="transmembrane region" description="Helical" evidence="17">
    <location>
        <begin position="54"/>
        <end position="71"/>
    </location>
</feature>
<feature type="transmembrane region" description="Helical" evidence="17">
    <location>
        <begin position="293"/>
        <end position="314"/>
    </location>
</feature>
<dbReference type="GO" id="GO:0003954">
    <property type="term" value="F:NADH dehydrogenase activity"/>
    <property type="evidence" value="ECO:0007669"/>
    <property type="project" value="TreeGrafter"/>
</dbReference>
<feature type="transmembrane region" description="Helical" evidence="17">
    <location>
        <begin position="108"/>
        <end position="130"/>
    </location>
</feature>
<evidence type="ECO:0000256" key="4">
    <source>
        <dbReference type="ARBA" id="ARBA00012944"/>
    </source>
</evidence>
<feature type="domain" description="NADH:quinone oxidoreductase/Mrp antiporter transmembrane" evidence="18">
    <location>
        <begin position="104"/>
        <end position="386"/>
    </location>
</feature>
<dbReference type="InterPro" id="IPR001750">
    <property type="entry name" value="ND/Mrp_TM"/>
</dbReference>
<keyword evidence="9" id="KW-1278">Translocase</keyword>
<proteinExistence type="inferred from homology"/>
<organism evidence="20">
    <name type="scientific">Arescus labiatus</name>
    <dbReference type="NCBI Taxonomy" id="294769"/>
    <lineage>
        <taxon>Eukaryota</taxon>
        <taxon>Metazoa</taxon>
        <taxon>Ecdysozoa</taxon>
        <taxon>Arthropoda</taxon>
        <taxon>Hexapoda</taxon>
        <taxon>Insecta</taxon>
        <taxon>Pterygota</taxon>
        <taxon>Neoptera</taxon>
        <taxon>Endopterygota</taxon>
        <taxon>Coleoptera</taxon>
        <taxon>Polyphaga</taxon>
        <taxon>Cucujiformia</taxon>
        <taxon>Chrysomeloidea</taxon>
        <taxon>Chrysomelidae</taxon>
        <taxon>Cassidinae</taxon>
        <taxon>Arescus</taxon>
    </lineage>
</organism>
<dbReference type="AlphaFoldDB" id="U3L0B0"/>
<feature type="transmembrane region" description="Helical" evidence="17">
    <location>
        <begin position="374"/>
        <end position="398"/>
    </location>
</feature>
<dbReference type="GO" id="GO:0042773">
    <property type="term" value="P:ATP synthesis coupled electron transport"/>
    <property type="evidence" value="ECO:0007669"/>
    <property type="project" value="InterPro"/>
</dbReference>
<comment type="subcellular location">
    <subcellularLocation>
        <location evidence="2 17">Mitochondrion membrane</location>
        <topology evidence="2 17">Multi-pass membrane protein</topology>
    </subcellularLocation>
</comment>
<keyword evidence="14 17" id="KW-0496">Mitochondrion</keyword>
<reference evidence="20" key="1">
    <citation type="submission" date="2012-06" db="EMBL/GenBank/DDBJ databases">
        <title>Mitogenomics of the Coleoptera under dense taxon sampling.</title>
        <authorList>
            <person name="Timmermans M.J.T.N."/>
            <person name="Lim J."/>
            <person name="Dodsworth S."/>
            <person name="Haran J."/>
            <person name="Ahrens D."/>
            <person name="Bocak L."/>
            <person name="London A."/>
            <person name="Culverwell L."/>
            <person name="Vogler A.P."/>
        </authorList>
    </citation>
    <scope>NUCLEOTIDE SEQUENCE</scope>
</reference>
<dbReference type="PRINTS" id="PR01437">
    <property type="entry name" value="NUOXDRDTASE4"/>
</dbReference>
<keyword evidence="15 17" id="KW-0472">Membrane</keyword>
<feature type="transmembrane region" description="Helical" evidence="17">
    <location>
        <begin position="269"/>
        <end position="287"/>
    </location>
</feature>
<protein>
    <recommendedName>
        <fullName evidence="5 17">NADH-ubiquinone oxidoreductase chain 4</fullName>
        <ecNumber evidence="4 17">7.1.1.2</ecNumber>
    </recommendedName>
</protein>
<evidence type="ECO:0000256" key="15">
    <source>
        <dbReference type="ARBA" id="ARBA00023136"/>
    </source>
</evidence>
<comment type="catalytic activity">
    <reaction evidence="16 17">
        <text>a ubiquinone + NADH + 5 H(+)(in) = a ubiquinol + NAD(+) + 4 H(+)(out)</text>
        <dbReference type="Rhea" id="RHEA:29091"/>
        <dbReference type="Rhea" id="RHEA-COMP:9565"/>
        <dbReference type="Rhea" id="RHEA-COMP:9566"/>
        <dbReference type="ChEBI" id="CHEBI:15378"/>
        <dbReference type="ChEBI" id="CHEBI:16389"/>
        <dbReference type="ChEBI" id="CHEBI:17976"/>
        <dbReference type="ChEBI" id="CHEBI:57540"/>
        <dbReference type="ChEBI" id="CHEBI:57945"/>
        <dbReference type="EC" id="7.1.1.2"/>
    </reaction>
</comment>
<comment type="function">
    <text evidence="17">Core subunit of the mitochondrial membrane respiratory chain NADH dehydrogenase (Complex I) which catalyzes electron transfer from NADH through the respiratory chain, using ubiquinone as an electron acceptor. Essential for the catalytic activity and assembly of complex I.</text>
</comment>
<dbReference type="GO" id="GO:0031966">
    <property type="term" value="C:mitochondrial membrane"/>
    <property type="evidence" value="ECO:0007669"/>
    <property type="project" value="UniProtKB-SubCell"/>
</dbReference>
<feature type="transmembrane region" description="Helical" evidence="17">
    <location>
        <begin position="212"/>
        <end position="231"/>
    </location>
</feature>
<dbReference type="GO" id="GO:0048039">
    <property type="term" value="F:ubiquinone binding"/>
    <property type="evidence" value="ECO:0007669"/>
    <property type="project" value="TreeGrafter"/>
</dbReference>
<dbReference type="PANTHER" id="PTHR43507:SF20">
    <property type="entry name" value="NADH-UBIQUINONE OXIDOREDUCTASE CHAIN 4"/>
    <property type="match status" value="1"/>
</dbReference>
<dbReference type="PANTHER" id="PTHR43507">
    <property type="entry name" value="NADH-UBIQUINONE OXIDOREDUCTASE CHAIN 4"/>
    <property type="match status" value="1"/>
</dbReference>
<evidence type="ECO:0000256" key="6">
    <source>
        <dbReference type="ARBA" id="ARBA00022448"/>
    </source>
</evidence>
<dbReference type="InterPro" id="IPR003918">
    <property type="entry name" value="NADH_UbQ_OxRdtase"/>
</dbReference>
<feature type="transmembrane region" description="Helical" evidence="17">
    <location>
        <begin position="142"/>
        <end position="171"/>
    </location>
</feature>
<keyword evidence="12 17" id="KW-0520">NAD</keyword>
<evidence type="ECO:0000256" key="1">
    <source>
        <dbReference type="ARBA" id="ARBA00003257"/>
    </source>
</evidence>
<keyword evidence="7 17" id="KW-0679">Respiratory chain</keyword>
<comment type="function">
    <text evidence="1">Core subunit of the mitochondrial membrane respiratory chain NADH dehydrogenase (Complex I) that is believed to belong to the minimal assembly required for catalysis. Complex I functions in the transfer of electrons from NADH to the respiratory chain. The immediate electron acceptor for the enzyme is believed to be ubiquinone.</text>
</comment>
<dbReference type="GO" id="GO:0008137">
    <property type="term" value="F:NADH dehydrogenase (ubiquinone) activity"/>
    <property type="evidence" value="ECO:0007669"/>
    <property type="project" value="UniProtKB-UniRule"/>
</dbReference>
<feature type="transmembrane region" description="Helical" evidence="17">
    <location>
        <begin position="177"/>
        <end position="200"/>
    </location>
</feature>
<evidence type="ECO:0000256" key="8">
    <source>
        <dbReference type="ARBA" id="ARBA00022692"/>
    </source>
</evidence>
<evidence type="ECO:0000256" key="2">
    <source>
        <dbReference type="ARBA" id="ARBA00004225"/>
    </source>
</evidence>
<evidence type="ECO:0000256" key="10">
    <source>
        <dbReference type="ARBA" id="ARBA00022982"/>
    </source>
</evidence>
<keyword evidence="11 17" id="KW-1133">Transmembrane helix</keyword>
<feature type="transmembrane region" description="Helical" evidence="17">
    <location>
        <begin position="335"/>
        <end position="354"/>
    </location>
</feature>
<evidence type="ECO:0000256" key="11">
    <source>
        <dbReference type="ARBA" id="ARBA00022989"/>
    </source>
</evidence>
<dbReference type="EC" id="7.1.1.2" evidence="4 17"/>
<dbReference type="GO" id="GO:0015990">
    <property type="term" value="P:electron transport coupled proton transport"/>
    <property type="evidence" value="ECO:0007669"/>
    <property type="project" value="TreeGrafter"/>
</dbReference>
<gene>
    <name evidence="20" type="primary">ND4</name>
</gene>
<evidence type="ECO:0000259" key="18">
    <source>
        <dbReference type="Pfam" id="PF00361"/>
    </source>
</evidence>
<evidence type="ECO:0000313" key="20">
    <source>
        <dbReference type="EMBL" id="AFU50144.1"/>
    </source>
</evidence>
<dbReference type="EMBL" id="JX220988">
    <property type="protein sequence ID" value="AFU50144.1"/>
    <property type="molecule type" value="Genomic_DNA"/>
</dbReference>
<dbReference type="Pfam" id="PF00361">
    <property type="entry name" value="Proton_antipo_M"/>
    <property type="match status" value="1"/>
</dbReference>
<comment type="similarity">
    <text evidence="3 17">Belongs to the complex I subunit 4 family.</text>
</comment>
<dbReference type="InterPro" id="IPR000260">
    <property type="entry name" value="NADH4_N"/>
</dbReference>
<evidence type="ECO:0000256" key="5">
    <source>
        <dbReference type="ARBA" id="ARBA00021006"/>
    </source>
</evidence>
<evidence type="ECO:0000256" key="9">
    <source>
        <dbReference type="ARBA" id="ARBA00022967"/>
    </source>
</evidence>
<sequence length="440" mass="50925">MMSLIMYMVFLIPLCFNSSLLLIFMIFFMIFLMMMKITLFSMSTYISFIFGLDSYSYFLMVLSLWICGLSLMSSMKIYKLNNYVGLFNMNLLFLLLSLLMVFLSMNMFIFYLFFEISLIPLLIMIIGWGYQPERLLAGVYMIFYTLLFSLPMMVGLFYFLIIFNSLMFVVVSLMDNFLIYFLINLAFLVKIPLFLVHLWLPKAHVEAPVAGSMILAGIMLKLGGYGLFRFMKVFYCIGEKINIMLIILALLGSMMVSLICLIQTDIKSLIAYSSVVHMGLVVCGILSMNFTGLFGSLLMMIAHGLCSSGLFCLSNMYYERLNSRNMYIMKGLMNLFPNLSLWMFLLSISNSAAPPSLNLVGEIFCFFSLISYNYILMFLLCFISFFSVVYSIFMYAFIQHGQCGSMIYSLYNGLCIEYLLMLLHWFPLNFMFLMMDYFIL</sequence>
<keyword evidence="13 17" id="KW-0830">Ubiquinone</keyword>
<keyword evidence="10 17" id="KW-0249">Electron transport</keyword>
<evidence type="ECO:0000259" key="19">
    <source>
        <dbReference type="Pfam" id="PF01059"/>
    </source>
</evidence>
<name>U3L0B0_9CUCU</name>
<accession>U3L0B0</accession>
<evidence type="ECO:0000256" key="7">
    <source>
        <dbReference type="ARBA" id="ARBA00022660"/>
    </source>
</evidence>
<evidence type="ECO:0000256" key="17">
    <source>
        <dbReference type="RuleBase" id="RU003297"/>
    </source>
</evidence>
<feature type="domain" description="NADH:ubiquinone oxidoreductase chain 4 N-terminal" evidence="19">
    <location>
        <begin position="1"/>
        <end position="100"/>
    </location>
</feature>